<comment type="cofactor">
    <cofactor evidence="1">
        <name>Zn(2+)</name>
        <dbReference type="ChEBI" id="CHEBI:29105"/>
    </cofactor>
    <text evidence="1">Binds 1 zinc ion per subunit.</text>
</comment>
<reference evidence="3" key="1">
    <citation type="submission" date="2022-10" db="EMBL/GenBank/DDBJ databases">
        <title>Chryseobacterium babae sp. nov. isolated from the gut of the beetle Oryctes rhinoceros, and Chryseobacterium kimseyorum sp. nov., isolated from a stick insect rearing cage.</title>
        <authorList>
            <person name="Shelomi M."/>
            <person name="Han C.-J."/>
            <person name="Chen W.-M."/>
            <person name="Chen H.-K."/>
            <person name="Liaw S.-J."/>
            <person name="Muhle E."/>
            <person name="Clermont D."/>
        </authorList>
    </citation>
    <scope>NUCLEOTIDE SEQUENCE</scope>
    <source>
        <strain evidence="3">09-1422</strain>
    </source>
</reference>
<dbReference type="CDD" id="cd04280">
    <property type="entry name" value="ZnMc_astacin_like"/>
    <property type="match status" value="1"/>
</dbReference>
<keyword evidence="1" id="KW-0645">Protease</keyword>
<comment type="caution">
    <text evidence="1">Lacks conserved residue(s) required for the propagation of feature annotation.</text>
</comment>
<evidence type="ECO:0000313" key="3">
    <source>
        <dbReference type="EMBL" id="MCW3168075.1"/>
    </source>
</evidence>
<feature type="binding site" evidence="1">
    <location>
        <position position="182"/>
    </location>
    <ligand>
        <name>Zn(2+)</name>
        <dbReference type="ChEBI" id="CHEBI:29105"/>
        <note>catalytic</note>
    </ligand>
</feature>
<keyword evidence="1" id="KW-0862">Zinc</keyword>
<feature type="binding site" evidence="1">
    <location>
        <position position="176"/>
    </location>
    <ligand>
        <name>Zn(2+)</name>
        <dbReference type="ChEBI" id="CHEBI:29105"/>
        <note>catalytic</note>
    </ligand>
</feature>
<feature type="binding site" evidence="1">
    <location>
        <position position="172"/>
    </location>
    <ligand>
        <name>Zn(2+)</name>
        <dbReference type="ChEBI" id="CHEBI:29105"/>
        <note>catalytic</note>
    </ligand>
</feature>
<dbReference type="InterPro" id="IPR034035">
    <property type="entry name" value="Astacin-like_dom"/>
</dbReference>
<gene>
    <name evidence="3" type="ORF">OMO38_06010</name>
</gene>
<dbReference type="Proteomes" id="UP001163731">
    <property type="component" value="Unassembled WGS sequence"/>
</dbReference>
<keyword evidence="1" id="KW-0482">Metalloprotease</keyword>
<keyword evidence="4" id="KW-1185">Reference proteome</keyword>
<dbReference type="PRINTS" id="PR00480">
    <property type="entry name" value="ASTACIN"/>
</dbReference>
<dbReference type="PANTHER" id="PTHR10127:SF850">
    <property type="entry name" value="METALLOENDOPEPTIDASE"/>
    <property type="match status" value="1"/>
</dbReference>
<organism evidence="3 4">
    <name type="scientific">Chryseobacterium kimseyorum</name>
    <dbReference type="NCBI Taxonomy" id="2984028"/>
    <lineage>
        <taxon>Bacteria</taxon>
        <taxon>Pseudomonadati</taxon>
        <taxon>Bacteroidota</taxon>
        <taxon>Flavobacteriia</taxon>
        <taxon>Flavobacteriales</taxon>
        <taxon>Weeksellaceae</taxon>
        <taxon>Chryseobacterium group</taxon>
        <taxon>Chryseobacterium</taxon>
    </lineage>
</organism>
<evidence type="ECO:0000259" key="2">
    <source>
        <dbReference type="PROSITE" id="PS51864"/>
    </source>
</evidence>
<comment type="caution">
    <text evidence="3">The sequence shown here is derived from an EMBL/GenBank/DDBJ whole genome shotgun (WGS) entry which is preliminary data.</text>
</comment>
<evidence type="ECO:0000313" key="4">
    <source>
        <dbReference type="Proteomes" id="UP001163731"/>
    </source>
</evidence>
<sequence length="276" mass="31487">MIACQNEDTALLENSELNTKTEDMKRQGQNSFEAYPQQKGILKKAFLNGEEISYEEINNELVYQGDIILNPDMLSTVKGNSTERTGIRGEQYRWKNKRVYYSINPDLPAKQRVIDAIAHVEANTDIRFIERTTQTNYIYFNKGQGCSSYIGKQGGKQNITLNITCSTGAAIHEIGHALGLFHEQSRLDRNGFLTIKWNNIEDGYQHNFKTWQTLGYNGFDLGDNLDFNSIMLYGPYSFSKNGRPTITKKDGSLYNSNYSQLSQGDITTIAFMYRNE</sequence>
<protein>
    <submittedName>
        <fullName evidence="3">M12 family metallopeptidase</fullName>
    </submittedName>
</protein>
<keyword evidence="1" id="KW-0479">Metal-binding</keyword>
<dbReference type="InterPro" id="IPR024079">
    <property type="entry name" value="MetalloPept_cat_dom_sf"/>
</dbReference>
<accession>A0ABT3HW90</accession>
<feature type="domain" description="Peptidase M12A" evidence="2">
    <location>
        <begin position="85"/>
        <end position="276"/>
    </location>
</feature>
<dbReference type="SMART" id="SM00235">
    <property type="entry name" value="ZnMc"/>
    <property type="match status" value="1"/>
</dbReference>
<dbReference type="InterPro" id="IPR001506">
    <property type="entry name" value="Peptidase_M12A"/>
</dbReference>
<dbReference type="EMBL" id="JAPDHW010000003">
    <property type="protein sequence ID" value="MCW3168075.1"/>
    <property type="molecule type" value="Genomic_DNA"/>
</dbReference>
<dbReference type="SUPFAM" id="SSF55486">
    <property type="entry name" value="Metalloproteases ('zincins'), catalytic domain"/>
    <property type="match status" value="1"/>
</dbReference>
<feature type="active site" evidence="1">
    <location>
        <position position="173"/>
    </location>
</feature>
<dbReference type="Gene3D" id="3.40.390.10">
    <property type="entry name" value="Collagenase (Catalytic Domain)"/>
    <property type="match status" value="1"/>
</dbReference>
<dbReference type="PROSITE" id="PS51864">
    <property type="entry name" value="ASTACIN"/>
    <property type="match status" value="1"/>
</dbReference>
<dbReference type="RefSeq" id="WP_264749306.1">
    <property type="nucleotide sequence ID" value="NZ_JAPDHW010000003.1"/>
</dbReference>
<keyword evidence="1" id="KW-0378">Hydrolase</keyword>
<dbReference type="Pfam" id="PF01400">
    <property type="entry name" value="Astacin"/>
    <property type="match status" value="1"/>
</dbReference>
<dbReference type="InterPro" id="IPR006026">
    <property type="entry name" value="Peptidase_Metallo"/>
</dbReference>
<name>A0ABT3HW90_9FLAO</name>
<evidence type="ECO:0000256" key="1">
    <source>
        <dbReference type="PROSITE-ProRule" id="PRU01211"/>
    </source>
</evidence>
<proteinExistence type="predicted"/>
<dbReference type="PANTHER" id="PTHR10127">
    <property type="entry name" value="DISCOIDIN, CUB, EGF, LAMININ , AND ZINC METALLOPROTEASE DOMAIN CONTAINING"/>
    <property type="match status" value="1"/>
</dbReference>